<comment type="caution">
    <text evidence="2">The sequence shown here is derived from an EMBL/GenBank/DDBJ whole genome shotgun (WGS) entry which is preliminary data.</text>
</comment>
<dbReference type="Pfam" id="PF10988">
    <property type="entry name" value="DUF2807"/>
    <property type="match status" value="1"/>
</dbReference>
<accession>A1ZJQ6</accession>
<dbReference type="EMBL" id="AAWS01000011">
    <property type="protein sequence ID" value="EAY29359.1"/>
    <property type="molecule type" value="Genomic_DNA"/>
</dbReference>
<organism evidence="2 3">
    <name type="scientific">Microscilla marina ATCC 23134</name>
    <dbReference type="NCBI Taxonomy" id="313606"/>
    <lineage>
        <taxon>Bacteria</taxon>
        <taxon>Pseudomonadati</taxon>
        <taxon>Bacteroidota</taxon>
        <taxon>Cytophagia</taxon>
        <taxon>Cytophagales</taxon>
        <taxon>Microscillaceae</taxon>
        <taxon>Microscilla</taxon>
    </lineage>
</organism>
<evidence type="ECO:0000259" key="1">
    <source>
        <dbReference type="Pfam" id="PF10988"/>
    </source>
</evidence>
<dbReference type="Gene3D" id="2.160.20.120">
    <property type="match status" value="1"/>
</dbReference>
<protein>
    <recommendedName>
        <fullName evidence="1">Putative auto-transporter adhesin head GIN domain-containing protein</fullName>
    </recommendedName>
</protein>
<dbReference type="Proteomes" id="UP000004095">
    <property type="component" value="Unassembled WGS sequence"/>
</dbReference>
<dbReference type="eggNOG" id="COG3595">
    <property type="taxonomic scope" value="Bacteria"/>
</dbReference>
<gene>
    <name evidence="2" type="ORF">M23134_01415</name>
</gene>
<evidence type="ECO:0000313" key="3">
    <source>
        <dbReference type="Proteomes" id="UP000004095"/>
    </source>
</evidence>
<dbReference type="InterPro" id="IPR021255">
    <property type="entry name" value="DUF2807"/>
</dbReference>
<proteinExistence type="predicted"/>
<dbReference type="AlphaFoldDB" id="A1ZJQ6"/>
<evidence type="ECO:0000313" key="2">
    <source>
        <dbReference type="EMBL" id="EAY29359.1"/>
    </source>
</evidence>
<name>A1ZJQ6_MICM2</name>
<reference evidence="2 3" key="1">
    <citation type="submission" date="2007-01" db="EMBL/GenBank/DDBJ databases">
        <authorList>
            <person name="Haygood M."/>
            <person name="Podell S."/>
            <person name="Anderson C."/>
            <person name="Hopkinson B."/>
            <person name="Roe K."/>
            <person name="Barbeau K."/>
            <person name="Gaasterland T."/>
            <person name="Ferriera S."/>
            <person name="Johnson J."/>
            <person name="Kravitz S."/>
            <person name="Beeson K."/>
            <person name="Sutton G."/>
            <person name="Rogers Y.-H."/>
            <person name="Friedman R."/>
            <person name="Frazier M."/>
            <person name="Venter J.C."/>
        </authorList>
    </citation>
    <scope>NUCLEOTIDE SEQUENCE [LARGE SCALE GENOMIC DNA]</scope>
    <source>
        <strain evidence="2 3">ATCC 23134</strain>
    </source>
</reference>
<keyword evidence="3" id="KW-1185">Reference proteome</keyword>
<sequence>MIVVCLIILPGCQNGCLKGQGKTISQTRSIDSFSALEVDGWVDVVLEQGSAPEVEVISGKNLIGNIRTEVNAESGKLMITNNNKCHWSRGGSQPTVRVKYQTLAQIDHLGFGNILSVDTLRNANLLVNIKGNGNVKLLVNVTNFSCTMLELGDLEVHGKSERSNLFSHNVGFFKGKNFVTTHCTARTRDEGQFEVTVLDSLVATVESTGDIIYYGNPSYVKSNVTGPGRVVAGK</sequence>
<feature type="domain" description="Putative auto-transporter adhesin head GIN" evidence="1">
    <location>
        <begin position="33"/>
        <end position="217"/>
    </location>
</feature>